<evidence type="ECO:0000313" key="1">
    <source>
        <dbReference type="EMBL" id="STX50991.1"/>
    </source>
</evidence>
<sequence>MFTYTATIYFGSHVINTKSSDDLDALFIWMLTEGDNDFGDYSGQIVNNSNLEVIRQFKKNSFLN</sequence>
<proteinExistence type="predicted"/>
<evidence type="ECO:0000313" key="2">
    <source>
        <dbReference type="Proteomes" id="UP000254794"/>
    </source>
</evidence>
<accession>A0A378JJS1</accession>
<dbReference type="OrthoDB" id="5639786at2"/>
<reference evidence="1 2" key="1">
    <citation type="submission" date="2018-06" db="EMBL/GenBank/DDBJ databases">
        <authorList>
            <consortium name="Pathogen Informatics"/>
            <person name="Doyle S."/>
        </authorList>
    </citation>
    <scope>NUCLEOTIDE SEQUENCE [LARGE SCALE GENOMIC DNA]</scope>
    <source>
        <strain evidence="1 2">NCTC13316</strain>
    </source>
</reference>
<organism evidence="1 2">
    <name type="scientific">Legionella busanensis</name>
    <dbReference type="NCBI Taxonomy" id="190655"/>
    <lineage>
        <taxon>Bacteria</taxon>
        <taxon>Pseudomonadati</taxon>
        <taxon>Pseudomonadota</taxon>
        <taxon>Gammaproteobacteria</taxon>
        <taxon>Legionellales</taxon>
        <taxon>Legionellaceae</taxon>
        <taxon>Legionella</taxon>
    </lineage>
</organism>
<keyword evidence="2" id="KW-1185">Reference proteome</keyword>
<gene>
    <name evidence="1" type="ORF">NCTC13316_01080</name>
</gene>
<dbReference type="Proteomes" id="UP000254794">
    <property type="component" value="Unassembled WGS sequence"/>
</dbReference>
<dbReference type="AlphaFoldDB" id="A0A378JJS1"/>
<dbReference type="EMBL" id="UGOD01000001">
    <property type="protein sequence ID" value="STX50991.1"/>
    <property type="molecule type" value="Genomic_DNA"/>
</dbReference>
<name>A0A378JJS1_9GAMM</name>
<protein>
    <submittedName>
        <fullName evidence="1">Uncharacterized protein</fullName>
    </submittedName>
</protein>